<dbReference type="GeneID" id="66565549"/>
<evidence type="ECO:0000256" key="2">
    <source>
        <dbReference type="ARBA" id="ARBA00007613"/>
    </source>
</evidence>
<dbReference type="Gene3D" id="2.20.200.10">
    <property type="entry name" value="Outer membrane efflux proteins (OEP)"/>
    <property type="match status" value="1"/>
</dbReference>
<comment type="similarity">
    <text evidence="2 3">Belongs to the outer membrane factor (OMF) (TC 1.B.17) family.</text>
</comment>
<comment type="function">
    <text evidence="3">CyaE is necessary for transport of calmodulin-sensitive adenylate cyclase-hemolysin (cyclolysin).</text>
</comment>
<dbReference type="PROSITE" id="PS51257">
    <property type="entry name" value="PROKAR_LIPOPROTEIN"/>
    <property type="match status" value="1"/>
</dbReference>
<dbReference type="SUPFAM" id="SSF56954">
    <property type="entry name" value="Outer membrane efflux proteins (OEP)"/>
    <property type="match status" value="1"/>
</dbReference>
<dbReference type="GO" id="GO:0031640">
    <property type="term" value="P:killing of cells of another organism"/>
    <property type="evidence" value="ECO:0007669"/>
    <property type="project" value="UniProtKB-KW"/>
</dbReference>
<protein>
    <recommendedName>
        <fullName evidence="3">Protein CyaE</fullName>
    </recommendedName>
</protein>
<dbReference type="AlphaFoldDB" id="A0A2K8QNI9"/>
<keyword evidence="3" id="KW-0472">Membrane</keyword>
<keyword evidence="3" id="KW-0998">Cell outer membrane</keyword>
<gene>
    <name evidence="4" type="ORF">CVE23_14545</name>
</gene>
<dbReference type="RefSeq" id="WP_100849806.1">
    <property type="nucleotide sequence ID" value="NZ_BMJF01000002.1"/>
</dbReference>
<comment type="subcellular location">
    <subcellularLocation>
        <location evidence="1">Cell outer membrane</location>
        <topology evidence="1">Lipid-anchor</topology>
    </subcellularLocation>
    <subcellularLocation>
        <location evidence="3">Cell outer membrane</location>
        <topology evidence="3">Peripheral membrane protein</topology>
    </subcellularLocation>
</comment>
<dbReference type="EMBL" id="CP025003">
    <property type="protein sequence ID" value="ATZ95089.1"/>
    <property type="molecule type" value="Genomic_DNA"/>
</dbReference>
<dbReference type="GO" id="GO:0015562">
    <property type="term" value="F:efflux transmembrane transporter activity"/>
    <property type="evidence" value="ECO:0007669"/>
    <property type="project" value="InterPro"/>
</dbReference>
<dbReference type="Gene3D" id="1.20.1600.10">
    <property type="entry name" value="Outer membrane efflux proteins (OEP)"/>
    <property type="match status" value="1"/>
</dbReference>
<evidence type="ECO:0000313" key="5">
    <source>
        <dbReference type="Proteomes" id="UP000231901"/>
    </source>
</evidence>
<dbReference type="PANTHER" id="PTHR30203:SF32">
    <property type="entry name" value="CATION EFFLUX SYSTEM PROTEIN CUSC"/>
    <property type="match status" value="1"/>
</dbReference>
<dbReference type="KEGG" id="dfn:CVE23_14545"/>
<dbReference type="PANTHER" id="PTHR30203">
    <property type="entry name" value="OUTER MEMBRANE CATION EFFLUX PROTEIN"/>
    <property type="match status" value="1"/>
</dbReference>
<dbReference type="Proteomes" id="UP000231901">
    <property type="component" value="Chromosome"/>
</dbReference>
<keyword evidence="3" id="KW-0204">Cytolysis</keyword>
<organism evidence="4 5">
    <name type="scientific">Dickeya fangzhongdai</name>
    <dbReference type="NCBI Taxonomy" id="1778540"/>
    <lineage>
        <taxon>Bacteria</taxon>
        <taxon>Pseudomonadati</taxon>
        <taxon>Pseudomonadota</taxon>
        <taxon>Gammaproteobacteria</taxon>
        <taxon>Enterobacterales</taxon>
        <taxon>Pectobacteriaceae</taxon>
        <taxon>Dickeya</taxon>
    </lineage>
</organism>
<dbReference type="PIRSF" id="PIRSF001892">
    <property type="entry name" value="CyaE"/>
    <property type="match status" value="1"/>
</dbReference>
<reference evidence="5" key="1">
    <citation type="journal article" date="2018" name="Genome Announc.">
        <title>Complete genome sequence of a Dickeya fangzhongdai type strain causing bleeding canker of pear tree trunks.</title>
        <authorList>
            <person name="Zhao Y."/>
            <person name="Tian Y."/>
            <person name="Li X."/>
            <person name="Hu B."/>
        </authorList>
    </citation>
    <scope>NUCLEOTIDE SEQUENCE [LARGE SCALE GENOMIC DNA]</scope>
    <source>
        <strain evidence="5">DSM 101947</strain>
    </source>
</reference>
<evidence type="ECO:0000256" key="3">
    <source>
        <dbReference type="PIRNR" id="PIRNR001892"/>
    </source>
</evidence>
<dbReference type="NCBIfam" id="TIGR01845">
    <property type="entry name" value="outer_NodT"/>
    <property type="match status" value="1"/>
</dbReference>
<dbReference type="GO" id="GO:0009279">
    <property type="term" value="C:cell outer membrane"/>
    <property type="evidence" value="ECO:0007669"/>
    <property type="project" value="UniProtKB-SubCell"/>
</dbReference>
<dbReference type="InterPro" id="IPR028351">
    <property type="entry name" value="CyaE"/>
</dbReference>
<dbReference type="InterPro" id="IPR010131">
    <property type="entry name" value="MdtP/NodT-like"/>
</dbReference>
<keyword evidence="3" id="KW-0354">Hemolysis</keyword>
<dbReference type="InterPro" id="IPR003423">
    <property type="entry name" value="OMP_efflux"/>
</dbReference>
<keyword evidence="5" id="KW-1185">Reference proteome</keyword>
<dbReference type="Pfam" id="PF02321">
    <property type="entry name" value="OEP"/>
    <property type="match status" value="2"/>
</dbReference>
<proteinExistence type="inferred from homology"/>
<evidence type="ECO:0000256" key="1">
    <source>
        <dbReference type="ARBA" id="ARBA00004459"/>
    </source>
</evidence>
<sequence length="465" mass="48982">MRVIMTLLTGAMLLSGCSLDPHYQRPSAPVPDAWPQGAAYHAAAAARQPADDIPWREVLVDDRLRQVVDMALSDNRDLRKAIADVEAARAQLGEKRATLLPTINAGIDGDRSRSLSSSGNGTVLSSSYGASLSTSAFTLDLFGKNRSLTGAAREAYLSSAATATSTRLTLIADTSTAWVALATARSNLALARQTMESAGQSLAVTRSRLRNGVASAVDVAQAETVYQQARADVASALTTEAQDKNALDLLAGRPVPEALLPADVASLAQAVKPVAAGISSAALLRRPDVQAAEHTLKSANANIGTARAAFFPSITLTASNGLSSEALSSLFSGGAHVWSLAPAVSLPIFDGGANLSALRYAEAEKQGYVASYEKTLQTAFREVADALARKGTIDEQQAAQRDYVAAAERSYQLASNRYRAGVDTYLNVLDAQRTLYSARQSLLSLEQSRLDNLITLYNVLGGGVK</sequence>
<name>A0A2K8QNI9_9GAMM</name>
<keyword evidence="3" id="KW-0813">Transport</keyword>
<accession>A0A2K8QNI9</accession>
<evidence type="ECO:0000313" key="4">
    <source>
        <dbReference type="EMBL" id="ATZ95089.1"/>
    </source>
</evidence>